<name>A0A0C9ULA8_SPHS4</name>
<dbReference type="GO" id="GO:0003677">
    <property type="term" value="F:DNA binding"/>
    <property type="evidence" value="ECO:0007669"/>
    <property type="project" value="TreeGrafter"/>
</dbReference>
<sequence>MVPDRGLTDKKQSGVKDTKVRLTYAFTMNADGTEKLLPFIIGKANKPCTFERKSGAEVGFYYQTNAKAWMTMLLYQEWIRQWDRELGTKAWKILLLQDNFSGHIVPDDLQNIRVENFAPNLTSHVQPLDQGIIHCFKAHYRGQFIQRAVLQYDEGVTPAKIYDINQLQAM</sequence>
<organism evidence="2 3">
    <name type="scientific">Sphaerobolus stellatus (strain SS14)</name>
    <dbReference type="NCBI Taxonomy" id="990650"/>
    <lineage>
        <taxon>Eukaryota</taxon>
        <taxon>Fungi</taxon>
        <taxon>Dikarya</taxon>
        <taxon>Basidiomycota</taxon>
        <taxon>Agaricomycotina</taxon>
        <taxon>Agaricomycetes</taxon>
        <taxon>Phallomycetidae</taxon>
        <taxon>Geastrales</taxon>
        <taxon>Sphaerobolaceae</taxon>
        <taxon>Sphaerobolus</taxon>
    </lineage>
</organism>
<dbReference type="AlphaFoldDB" id="A0A0C9ULA8"/>
<evidence type="ECO:0000259" key="1">
    <source>
        <dbReference type="Pfam" id="PF03184"/>
    </source>
</evidence>
<feature type="domain" description="DDE-1" evidence="1">
    <location>
        <begin position="20"/>
        <end position="163"/>
    </location>
</feature>
<dbReference type="HOGENOM" id="CLU_018294_2_3_1"/>
<dbReference type="InterPro" id="IPR004875">
    <property type="entry name" value="DDE_SF_endonuclease_dom"/>
</dbReference>
<accession>A0A0C9ULA8</accession>
<gene>
    <name evidence="2" type="ORF">M422DRAFT_192479</name>
</gene>
<proteinExistence type="predicted"/>
<evidence type="ECO:0000313" key="2">
    <source>
        <dbReference type="EMBL" id="KIJ26256.1"/>
    </source>
</evidence>
<protein>
    <recommendedName>
        <fullName evidence="1">DDE-1 domain-containing protein</fullName>
    </recommendedName>
</protein>
<dbReference type="Pfam" id="PF03184">
    <property type="entry name" value="DDE_1"/>
    <property type="match status" value="1"/>
</dbReference>
<dbReference type="PANTHER" id="PTHR19303:SF73">
    <property type="entry name" value="PROTEIN PDC2"/>
    <property type="match status" value="1"/>
</dbReference>
<dbReference type="PANTHER" id="PTHR19303">
    <property type="entry name" value="TRANSPOSON"/>
    <property type="match status" value="1"/>
</dbReference>
<dbReference type="Proteomes" id="UP000054279">
    <property type="component" value="Unassembled WGS sequence"/>
</dbReference>
<keyword evidence="3" id="KW-1185">Reference proteome</keyword>
<dbReference type="EMBL" id="KN837377">
    <property type="protein sequence ID" value="KIJ26256.1"/>
    <property type="molecule type" value="Genomic_DNA"/>
</dbReference>
<dbReference type="GO" id="GO:0005634">
    <property type="term" value="C:nucleus"/>
    <property type="evidence" value="ECO:0007669"/>
    <property type="project" value="TreeGrafter"/>
</dbReference>
<evidence type="ECO:0000313" key="3">
    <source>
        <dbReference type="Proteomes" id="UP000054279"/>
    </source>
</evidence>
<dbReference type="InterPro" id="IPR050863">
    <property type="entry name" value="CenT-Element_Derived"/>
</dbReference>
<reference evidence="2 3" key="1">
    <citation type="submission" date="2014-06" db="EMBL/GenBank/DDBJ databases">
        <title>Evolutionary Origins and Diversification of the Mycorrhizal Mutualists.</title>
        <authorList>
            <consortium name="DOE Joint Genome Institute"/>
            <consortium name="Mycorrhizal Genomics Consortium"/>
            <person name="Kohler A."/>
            <person name="Kuo A."/>
            <person name="Nagy L.G."/>
            <person name="Floudas D."/>
            <person name="Copeland A."/>
            <person name="Barry K.W."/>
            <person name="Cichocki N."/>
            <person name="Veneault-Fourrey C."/>
            <person name="LaButti K."/>
            <person name="Lindquist E.A."/>
            <person name="Lipzen A."/>
            <person name="Lundell T."/>
            <person name="Morin E."/>
            <person name="Murat C."/>
            <person name="Riley R."/>
            <person name="Ohm R."/>
            <person name="Sun H."/>
            <person name="Tunlid A."/>
            <person name="Henrissat B."/>
            <person name="Grigoriev I.V."/>
            <person name="Hibbett D.S."/>
            <person name="Martin F."/>
        </authorList>
    </citation>
    <scope>NUCLEOTIDE SEQUENCE [LARGE SCALE GENOMIC DNA]</scope>
    <source>
        <strain evidence="2 3">SS14</strain>
    </source>
</reference>
<dbReference type="OrthoDB" id="162969at2759"/>